<sequence length="72" mass="7972">QSPKAGFGDQGKVECSSRWPAHSSSLALSGTKEKPLHQTQTRVDRGNGNQSALVLNIESIDWKIRRENQPKD</sequence>
<feature type="non-terminal residue" evidence="2">
    <location>
        <position position="1"/>
    </location>
</feature>
<organism evidence="2 3">
    <name type="scientific">Datura stramonium</name>
    <name type="common">Jimsonweed</name>
    <name type="synonym">Common thornapple</name>
    <dbReference type="NCBI Taxonomy" id="4076"/>
    <lineage>
        <taxon>Eukaryota</taxon>
        <taxon>Viridiplantae</taxon>
        <taxon>Streptophyta</taxon>
        <taxon>Embryophyta</taxon>
        <taxon>Tracheophyta</taxon>
        <taxon>Spermatophyta</taxon>
        <taxon>Magnoliopsida</taxon>
        <taxon>eudicotyledons</taxon>
        <taxon>Gunneridae</taxon>
        <taxon>Pentapetalae</taxon>
        <taxon>asterids</taxon>
        <taxon>lamiids</taxon>
        <taxon>Solanales</taxon>
        <taxon>Solanaceae</taxon>
        <taxon>Solanoideae</taxon>
        <taxon>Datureae</taxon>
        <taxon>Datura</taxon>
    </lineage>
</organism>
<dbReference type="EMBL" id="JACEIK010005611">
    <property type="protein sequence ID" value="MCE0481899.1"/>
    <property type="molecule type" value="Genomic_DNA"/>
</dbReference>
<dbReference type="Proteomes" id="UP000823775">
    <property type="component" value="Unassembled WGS sequence"/>
</dbReference>
<comment type="caution">
    <text evidence="2">The sequence shown here is derived from an EMBL/GenBank/DDBJ whole genome shotgun (WGS) entry which is preliminary data.</text>
</comment>
<keyword evidence="3" id="KW-1185">Reference proteome</keyword>
<evidence type="ECO:0000313" key="3">
    <source>
        <dbReference type="Proteomes" id="UP000823775"/>
    </source>
</evidence>
<name>A0ABS8VM54_DATST</name>
<gene>
    <name evidence="2" type="ORF">HAX54_040087</name>
</gene>
<evidence type="ECO:0000313" key="2">
    <source>
        <dbReference type="EMBL" id="MCE0481899.1"/>
    </source>
</evidence>
<feature type="region of interest" description="Disordered" evidence="1">
    <location>
        <begin position="1"/>
        <end position="50"/>
    </location>
</feature>
<feature type="compositionally biased region" description="Polar residues" evidence="1">
    <location>
        <begin position="37"/>
        <end position="50"/>
    </location>
</feature>
<reference evidence="2 3" key="1">
    <citation type="journal article" date="2021" name="BMC Genomics">
        <title>Datura genome reveals duplications of psychoactive alkaloid biosynthetic genes and high mutation rate following tissue culture.</title>
        <authorList>
            <person name="Rajewski A."/>
            <person name="Carter-House D."/>
            <person name="Stajich J."/>
            <person name="Litt A."/>
        </authorList>
    </citation>
    <scope>NUCLEOTIDE SEQUENCE [LARGE SCALE GENOMIC DNA]</scope>
    <source>
        <strain evidence="2">AR-01</strain>
    </source>
</reference>
<evidence type="ECO:0000256" key="1">
    <source>
        <dbReference type="SAM" id="MobiDB-lite"/>
    </source>
</evidence>
<proteinExistence type="predicted"/>
<protein>
    <submittedName>
        <fullName evidence="2">Uncharacterized protein</fullName>
    </submittedName>
</protein>
<accession>A0ABS8VM54</accession>